<reference evidence="1 2" key="1">
    <citation type="submission" date="2017-03" db="EMBL/GenBank/DDBJ databases">
        <title>An alternative strategy for trypanosome survival in the mammalian bloodstream revealed through genome and transcriptome analysis of the ubiquitous bovine parasite Trypanosoma (Megatrypanum) theileri.</title>
        <authorList>
            <person name="Kelly S."/>
            <person name="Ivens A."/>
            <person name="Mott A."/>
            <person name="O'Neill E."/>
            <person name="Emms D."/>
            <person name="Macleod O."/>
            <person name="Voorheis P."/>
            <person name="Matthews J."/>
            <person name="Matthews K."/>
            <person name="Carrington M."/>
        </authorList>
    </citation>
    <scope>NUCLEOTIDE SEQUENCE [LARGE SCALE GENOMIC DNA]</scope>
    <source>
        <strain evidence="1">Edinburgh</strain>
    </source>
</reference>
<protein>
    <submittedName>
        <fullName evidence="1">Uncharacterized protein</fullName>
    </submittedName>
</protein>
<dbReference type="AlphaFoldDB" id="A0A1X0NW23"/>
<dbReference type="EMBL" id="NBCO01000014">
    <property type="protein sequence ID" value="ORC88906.1"/>
    <property type="molecule type" value="Genomic_DNA"/>
</dbReference>
<evidence type="ECO:0000313" key="1">
    <source>
        <dbReference type="EMBL" id="ORC88906.1"/>
    </source>
</evidence>
<name>A0A1X0NW23_9TRYP</name>
<dbReference type="Proteomes" id="UP000192257">
    <property type="component" value="Unassembled WGS sequence"/>
</dbReference>
<gene>
    <name evidence="1" type="ORF">TM35_000141170</name>
</gene>
<organism evidence="1 2">
    <name type="scientific">Trypanosoma theileri</name>
    <dbReference type="NCBI Taxonomy" id="67003"/>
    <lineage>
        <taxon>Eukaryota</taxon>
        <taxon>Discoba</taxon>
        <taxon>Euglenozoa</taxon>
        <taxon>Kinetoplastea</taxon>
        <taxon>Metakinetoplastina</taxon>
        <taxon>Trypanosomatida</taxon>
        <taxon>Trypanosomatidae</taxon>
        <taxon>Trypanosoma</taxon>
    </lineage>
</organism>
<dbReference type="VEuPathDB" id="TriTrypDB:TM35_000141170"/>
<evidence type="ECO:0000313" key="2">
    <source>
        <dbReference type="Proteomes" id="UP000192257"/>
    </source>
</evidence>
<proteinExistence type="predicted"/>
<dbReference type="OrthoDB" id="270157at2759"/>
<dbReference type="CDD" id="cd23743">
    <property type="entry name" value="RESC18"/>
    <property type="match status" value="1"/>
</dbReference>
<keyword evidence="2" id="KW-1185">Reference proteome</keyword>
<dbReference type="RefSeq" id="XP_028882972.1">
    <property type="nucleotide sequence ID" value="XM_029025562.1"/>
</dbReference>
<comment type="caution">
    <text evidence="1">The sequence shown here is derived from an EMBL/GenBank/DDBJ whole genome shotgun (WGS) entry which is preliminary data.</text>
</comment>
<sequence length="297" mass="32642">MSLVLRTLFSATRPLRQQAQSAAPHTAEWMLRGVAAKIPPAGVTGAQLQAMLEDEAPHFQPSAVGALSLKDAIQSFPNMFIVETDNTGKWIVKSVGNARSSSEIDKSGALGIVDFCRSNSLVVPQGAYTSLLVAMQKTGIKDKGILRELLMSDEISRVLQVKLSLGLKPKRQPSNAYCFIDGDEIGTNAVQQMWKELNLTQESTRFVARRPTSVKHSGSDIIAPDDMPTYAILELKARELALRQSVVLQDIIYMCSSKQFAVYAEHVAKLNTFPDSDVYVCCPSKIRLVSKKQYVPL</sequence>
<accession>A0A1X0NW23</accession>
<dbReference type="GeneID" id="39985342"/>